<feature type="repeat" description="TSP type-3" evidence="10">
    <location>
        <begin position="804"/>
        <end position="839"/>
    </location>
</feature>
<evidence type="ECO:0000259" key="13">
    <source>
        <dbReference type="PROSITE" id="PS50026"/>
    </source>
</evidence>
<dbReference type="PANTHER" id="PTHR10199">
    <property type="entry name" value="THROMBOSPONDIN"/>
    <property type="match status" value="1"/>
</dbReference>
<dbReference type="FunFam" id="4.10.1080.10:FF:000002">
    <property type="entry name" value="Thrombospondin 3"/>
    <property type="match status" value="1"/>
</dbReference>
<evidence type="ECO:0000256" key="10">
    <source>
        <dbReference type="PROSITE-ProRule" id="PRU00634"/>
    </source>
</evidence>
<dbReference type="PROSITE" id="PS50026">
    <property type="entry name" value="EGF_3"/>
    <property type="match status" value="3"/>
</dbReference>
<dbReference type="SUPFAM" id="SSF49899">
    <property type="entry name" value="Concanavalin A-like lectins/glucanases"/>
    <property type="match status" value="1"/>
</dbReference>
<feature type="repeat" description="TSP type-3" evidence="10">
    <location>
        <begin position="742"/>
        <end position="777"/>
    </location>
</feature>
<dbReference type="InterPro" id="IPR049883">
    <property type="entry name" value="NOTCH1_EGF-like"/>
</dbReference>
<comment type="similarity">
    <text evidence="1">Belongs to the thrombospondin family.</text>
</comment>
<sequence>MTSFIYYSVLVFSVILVVKGERKLADDEIGTSFIFQDEVFLSGDLPIAKREGDIDVLFRSENLALGTEFIVYMQYSMAQVIVQIRARDQREYELTFSCQLDLMRGKDLRILLHFKDLQEPTNRADLYINCKKVATEASEIPLREGILGKQQIVKMIGFEFYDDAEIDDMLEMQSCNQVTAFVNVVVPPPTARPRLTVPTPKPRVSAPPPLRQDSKTVTEPIPEPEDSDDGRRYTSQNNRHRNDIPNSIPTSGSYDMYSVVHSIRDLTYAVRKLQRELQLQTSETRYLRETLGQCDMCSNARTFLMSQRGRQDRLFIRCAQNPCFPGVKCHDTARGYRCGRCPPGYLGDGVRCAARIKCAQRPCFPGVLCEDTPSGYKCGPCPPGSTGDGTKRGCRALRIQCNSNPCFPGTRCEDTPSGFRCGACPPGMQGNGTKNGCYIQREGCDKSPCFPGTRCKDTTAGHVCGPCPFGMTGNGTKNGCVSMKTRCDSSPCFPDVTCTDTFDGYICGSCPPGMTGNGTADGCIGLTCDDNPCFPGVECRNTLNGFIEGYECGPCPMGYKGNGSYCTDIDECRVYNPCSNLSICINTEPGYRCTDCPKGYTGNHVVGVGIESIRNMLQVCKDVDECMNGDNGGCVEHSSCINTVGSFRCGECADGYTGNQTVGCRKLGTLCADGTECSSSARCVILPGMDAFGCQCKIGYAGNGFQCGNDTDIDGLPDITLSCIGYRCVKDNCPTVPNSGQEDADKDGLGDACDPDIDNDGIINDPDNCPYVSNPGQENTDLGEVDKSGDACDNCPTVPNTDQTDTDGDGMGDVCDPDIDNDGILNENDNCVKVANADQVDSDGDGVGDRCDNCPHDKNAGQVDTDGDGVCDRCDNCPHDKNTGQVYLHTYKNTDQVDTDGDGVGDRCDNCPHDKNAGQDDSDNDLIGDICDTDADDDQDGIQNNVDNCVRVPNADQVDSDQDGIGDVCDDDDDADGVLDVVDNCPLAYNPQQEDYNNDMIGDKCDNDTDGDGYADMEDVCPENAAIHSTDFRNFRTVVLDPVGDSQIDPDWQIHHDGAEIVQVKNSDPGLAVTEHAFSGVDFSGTFFVNSDVDDDYAGFVFSYQDSSSFYCVMWKKSPQTYWHPTPFRAVAEPGIQLKLIKSATGPGEYLRNALWHTGDTENEVKLLWQDPRNEGWKEKTAYRWELIHRPNIGLIRILVFEKTKLIADSGNVYDATLRGGKLGVFCFSQEMVIWSDLVYRCNDYVPRGMLEEGSEPMEPANAVVEDSGIFGLFR</sequence>
<evidence type="ECO:0000256" key="7">
    <source>
        <dbReference type="ARBA" id="ARBA00023157"/>
    </source>
</evidence>
<dbReference type="InterPro" id="IPR028974">
    <property type="entry name" value="TSP_type-3_rpt"/>
</dbReference>
<evidence type="ECO:0000256" key="11">
    <source>
        <dbReference type="SAM" id="MobiDB-lite"/>
    </source>
</evidence>
<dbReference type="Pfam" id="PF07645">
    <property type="entry name" value="EGF_CA"/>
    <property type="match status" value="2"/>
</dbReference>
<dbReference type="FunFam" id="2.10.25.10:FF:000025">
    <property type="entry name" value="Thrombospondin 3"/>
    <property type="match status" value="1"/>
</dbReference>
<dbReference type="SUPFAM" id="SSF57196">
    <property type="entry name" value="EGF/Laminin"/>
    <property type="match status" value="1"/>
</dbReference>
<dbReference type="CDD" id="cd00054">
    <property type="entry name" value="EGF_CA"/>
    <property type="match status" value="2"/>
</dbReference>
<dbReference type="InterPro" id="IPR003367">
    <property type="entry name" value="Thrombospondin_3-like_rpt"/>
</dbReference>
<dbReference type="PROSITE" id="PS01187">
    <property type="entry name" value="EGF_CA"/>
    <property type="match status" value="1"/>
</dbReference>
<dbReference type="InterPro" id="IPR017897">
    <property type="entry name" value="Thrombospondin_3_rpt"/>
</dbReference>
<feature type="domain" description="TSP C-terminal" evidence="14">
    <location>
        <begin position="1033"/>
        <end position="1247"/>
    </location>
</feature>
<dbReference type="InterPro" id="IPR018097">
    <property type="entry name" value="EGF_Ca-bd_CS"/>
</dbReference>
<dbReference type="CDD" id="cd00053">
    <property type="entry name" value="EGF"/>
    <property type="match status" value="1"/>
</dbReference>
<feature type="chain" id="PRO_5041731428" evidence="12">
    <location>
        <begin position="21"/>
        <end position="1275"/>
    </location>
</feature>
<accession>A0AA89BZX2</accession>
<organism evidence="15 16">
    <name type="scientific">Pinctada imbricata</name>
    <name type="common">Atlantic pearl-oyster</name>
    <name type="synonym">Pinctada martensii</name>
    <dbReference type="NCBI Taxonomy" id="66713"/>
    <lineage>
        <taxon>Eukaryota</taxon>
        <taxon>Metazoa</taxon>
        <taxon>Spiralia</taxon>
        <taxon>Lophotrochozoa</taxon>
        <taxon>Mollusca</taxon>
        <taxon>Bivalvia</taxon>
        <taxon>Autobranchia</taxon>
        <taxon>Pteriomorphia</taxon>
        <taxon>Pterioida</taxon>
        <taxon>Pterioidea</taxon>
        <taxon>Pteriidae</taxon>
        <taxon>Pinctada</taxon>
    </lineage>
</organism>
<dbReference type="FunFam" id="2.10.25.10:FF:000027">
    <property type="entry name" value="Thrombospondin 3"/>
    <property type="match status" value="1"/>
</dbReference>
<evidence type="ECO:0000313" key="16">
    <source>
        <dbReference type="Proteomes" id="UP001186944"/>
    </source>
</evidence>
<evidence type="ECO:0000256" key="12">
    <source>
        <dbReference type="SAM" id="SignalP"/>
    </source>
</evidence>
<dbReference type="FunFam" id="4.10.1080.10:FF:000004">
    <property type="entry name" value="Cartilage oligomeric matrix protein"/>
    <property type="match status" value="1"/>
</dbReference>
<evidence type="ECO:0000256" key="8">
    <source>
        <dbReference type="ARBA" id="ARBA00023180"/>
    </source>
</evidence>
<dbReference type="SMART" id="SM00179">
    <property type="entry name" value="EGF_CA"/>
    <property type="match status" value="8"/>
</dbReference>
<dbReference type="PROSITE" id="PS51234">
    <property type="entry name" value="TSP3"/>
    <property type="match status" value="3"/>
</dbReference>
<dbReference type="SUPFAM" id="SSF103647">
    <property type="entry name" value="TSP type-3 repeat"/>
    <property type="match status" value="3"/>
</dbReference>
<dbReference type="GO" id="GO:0005509">
    <property type="term" value="F:calcium ion binding"/>
    <property type="evidence" value="ECO:0007669"/>
    <property type="project" value="UniProtKB-UniRule"/>
</dbReference>
<evidence type="ECO:0000256" key="6">
    <source>
        <dbReference type="ARBA" id="ARBA00022889"/>
    </source>
</evidence>
<gene>
    <name evidence="15" type="ORF">FSP39_005000</name>
</gene>
<dbReference type="Proteomes" id="UP001186944">
    <property type="component" value="Unassembled WGS sequence"/>
</dbReference>
<evidence type="ECO:0000256" key="3">
    <source>
        <dbReference type="ARBA" id="ARBA00022729"/>
    </source>
</evidence>
<dbReference type="InterPro" id="IPR000742">
    <property type="entry name" value="EGF"/>
</dbReference>
<keyword evidence="16" id="KW-1185">Reference proteome</keyword>
<keyword evidence="3 12" id="KW-0732">Signal</keyword>
<dbReference type="Gene3D" id="2.10.25.10">
    <property type="entry name" value="Laminin"/>
    <property type="match status" value="8"/>
</dbReference>
<dbReference type="InterPro" id="IPR013320">
    <property type="entry name" value="ConA-like_dom_sf"/>
</dbReference>
<feature type="repeat" description="TSP type-3" evidence="10">
    <location>
        <begin position="958"/>
        <end position="993"/>
    </location>
</feature>
<dbReference type="Gene3D" id="4.10.1080.10">
    <property type="entry name" value="TSP type-3 repeat"/>
    <property type="match status" value="2"/>
</dbReference>
<keyword evidence="2 9" id="KW-0245">EGF-like domain</keyword>
<dbReference type="PANTHER" id="PTHR10199:SF100">
    <property type="entry name" value="THROMBOSPONDIN, ISOFORM A"/>
    <property type="match status" value="1"/>
</dbReference>
<dbReference type="AlphaFoldDB" id="A0AA89BZX2"/>
<evidence type="ECO:0000256" key="5">
    <source>
        <dbReference type="ARBA" id="ARBA00022837"/>
    </source>
</evidence>
<dbReference type="EMBL" id="VSWD01000007">
    <property type="protein sequence ID" value="KAK3096942.1"/>
    <property type="molecule type" value="Genomic_DNA"/>
</dbReference>
<feature type="domain" description="EGF-like" evidence="13">
    <location>
        <begin position="667"/>
        <end position="706"/>
    </location>
</feature>
<evidence type="ECO:0000256" key="2">
    <source>
        <dbReference type="ARBA" id="ARBA00022536"/>
    </source>
</evidence>
<name>A0AA89BZX2_PINIB</name>
<evidence type="ECO:0000313" key="15">
    <source>
        <dbReference type="EMBL" id="KAK3096942.1"/>
    </source>
</evidence>
<proteinExistence type="inferred from homology"/>
<dbReference type="FunFam" id="4.10.1080.10:FF:000001">
    <property type="entry name" value="Thrombospondin 3"/>
    <property type="match status" value="1"/>
</dbReference>
<dbReference type="FunFam" id="2.60.120.200:FF:000002">
    <property type="entry name" value="Thrombospondin 3"/>
    <property type="match status" value="1"/>
</dbReference>
<evidence type="ECO:0000256" key="9">
    <source>
        <dbReference type="PROSITE-ProRule" id="PRU00076"/>
    </source>
</evidence>
<feature type="signal peptide" evidence="12">
    <location>
        <begin position="1"/>
        <end position="20"/>
    </location>
</feature>
<feature type="region of interest" description="Disordered" evidence="11">
    <location>
        <begin position="189"/>
        <end position="251"/>
    </location>
</feature>
<feature type="domain" description="EGF-like" evidence="13">
    <location>
        <begin position="568"/>
        <end position="606"/>
    </location>
</feature>
<reference evidence="15" key="1">
    <citation type="submission" date="2019-08" db="EMBL/GenBank/DDBJ databases">
        <title>The improved chromosome-level genome for the pearl oyster Pinctada fucata martensii using PacBio sequencing and Hi-C.</title>
        <authorList>
            <person name="Zheng Z."/>
        </authorList>
    </citation>
    <scope>NUCLEOTIDE SEQUENCE</scope>
    <source>
        <strain evidence="15">ZZ-2019</strain>
        <tissue evidence="15">Adductor muscle</tissue>
    </source>
</reference>
<keyword evidence="7 9" id="KW-1015">Disulfide bond</keyword>
<keyword evidence="6" id="KW-0130">Cell adhesion</keyword>
<keyword evidence="4" id="KW-0677">Repeat</keyword>
<feature type="compositionally biased region" description="Pro residues" evidence="11">
    <location>
        <begin position="199"/>
        <end position="210"/>
    </location>
</feature>
<dbReference type="InterPro" id="IPR001881">
    <property type="entry name" value="EGF-like_Ca-bd_dom"/>
</dbReference>
<dbReference type="SMART" id="SM00181">
    <property type="entry name" value="EGF"/>
    <property type="match status" value="9"/>
</dbReference>
<dbReference type="GO" id="GO:0005576">
    <property type="term" value="C:extracellular region"/>
    <property type="evidence" value="ECO:0007669"/>
    <property type="project" value="InterPro"/>
</dbReference>
<feature type="domain" description="EGF-like" evidence="13">
    <location>
        <begin position="314"/>
        <end position="353"/>
    </location>
</feature>
<keyword evidence="8" id="KW-0325">Glycoprotein</keyword>
<evidence type="ECO:0000259" key="14">
    <source>
        <dbReference type="PROSITE" id="PS51236"/>
    </source>
</evidence>
<dbReference type="Gene3D" id="2.60.120.200">
    <property type="match status" value="1"/>
</dbReference>
<dbReference type="InterPro" id="IPR008859">
    <property type="entry name" value="Thrombospondin_C"/>
</dbReference>
<comment type="caution">
    <text evidence="9">Lacks conserved residue(s) required for the propagation of feature annotation.</text>
</comment>
<dbReference type="PROSITE" id="PS51236">
    <property type="entry name" value="TSP_CTER"/>
    <property type="match status" value="1"/>
</dbReference>
<keyword evidence="5 10" id="KW-0106">Calcium</keyword>
<feature type="disulfide bond" evidence="9">
    <location>
        <begin position="677"/>
        <end position="694"/>
    </location>
</feature>
<protein>
    <submittedName>
        <fullName evidence="15">Uncharacterized protein</fullName>
    </submittedName>
</protein>
<evidence type="ECO:0000256" key="1">
    <source>
        <dbReference type="ARBA" id="ARBA00009456"/>
    </source>
</evidence>
<evidence type="ECO:0000256" key="4">
    <source>
        <dbReference type="ARBA" id="ARBA00022737"/>
    </source>
</evidence>
<comment type="caution">
    <text evidence="15">The sequence shown here is derived from an EMBL/GenBank/DDBJ whole genome shotgun (WGS) entry which is preliminary data.</text>
</comment>
<dbReference type="GO" id="GO:0007155">
    <property type="term" value="P:cell adhesion"/>
    <property type="evidence" value="ECO:0007669"/>
    <property type="project" value="UniProtKB-KW"/>
</dbReference>
<dbReference type="Pfam" id="PF02412">
    <property type="entry name" value="TSP_3"/>
    <property type="match status" value="7"/>
</dbReference>
<dbReference type="Pfam" id="PF05735">
    <property type="entry name" value="TSP_C"/>
    <property type="match status" value="1"/>
</dbReference>